<name>A0A109QXH7_9MICO</name>
<protein>
    <recommendedName>
        <fullName evidence="2">DUF306 domain-containing protein</fullName>
    </recommendedName>
</protein>
<reference evidence="4" key="2">
    <citation type="submission" date="2016-01" db="EMBL/GenBank/DDBJ databases">
        <title>First complete genome sequence of a species in the genus Microterricola, an extremophilic cold active enzyme producing strain ERGS5:02 isolated from Sikkim Himalaya.</title>
        <authorList>
            <person name="Kumar R."/>
            <person name="Singh D."/>
            <person name="Swarnkar M.K."/>
        </authorList>
    </citation>
    <scope>NUCLEOTIDE SEQUENCE [LARGE SCALE GENOMIC DNA]</scope>
    <source>
        <strain evidence="4">ERGS5:02</strain>
    </source>
</reference>
<dbReference type="Pfam" id="PF03724">
    <property type="entry name" value="META"/>
    <property type="match status" value="1"/>
</dbReference>
<sequence>MLLMTSLLSHRPLRSRAAFAVVAVAALTLGLSGCATSGAGTPGGPNPVGTWGTVESTGVPFLTFTDNGQFTGSDGCNTLNGGWALNGTTIDFKNVATTLMACQGVDTWLSALNTATISGSTMTVFNSSNSEIGTLENATGGNGY</sequence>
<feature type="domain" description="DUF306" evidence="2">
    <location>
        <begin position="56"/>
        <end position="127"/>
    </location>
</feature>
<evidence type="ECO:0000313" key="4">
    <source>
        <dbReference type="Proteomes" id="UP000058305"/>
    </source>
</evidence>
<evidence type="ECO:0000313" key="3">
    <source>
        <dbReference type="EMBL" id="AMB59985.1"/>
    </source>
</evidence>
<dbReference type="AlphaFoldDB" id="A0A109QXH7"/>
<reference evidence="3 4" key="1">
    <citation type="journal article" date="2016" name="J. Biotechnol.">
        <title>First complete genome sequence of a species in the genus Microterricola, an extremophilic cold active enzyme producing bacterial strain ERGS5:02 isolated from Sikkim Himalaya.</title>
        <authorList>
            <person name="Himanshu"/>
            <person name="Swarnkar M.K."/>
            <person name="Singh D."/>
            <person name="Kumar R."/>
        </authorList>
    </citation>
    <scope>NUCLEOTIDE SEQUENCE [LARGE SCALE GENOMIC DNA]</scope>
    <source>
        <strain evidence="3 4">ERGS5:02</strain>
    </source>
</reference>
<organism evidence="3 4">
    <name type="scientific">Microterricola viridarii</name>
    <dbReference type="NCBI Taxonomy" id="412690"/>
    <lineage>
        <taxon>Bacteria</taxon>
        <taxon>Bacillati</taxon>
        <taxon>Actinomycetota</taxon>
        <taxon>Actinomycetes</taxon>
        <taxon>Micrococcales</taxon>
        <taxon>Microbacteriaceae</taxon>
        <taxon>Microterricola</taxon>
    </lineage>
</organism>
<keyword evidence="4" id="KW-1185">Reference proteome</keyword>
<dbReference type="Gene3D" id="2.40.128.270">
    <property type="match status" value="1"/>
</dbReference>
<dbReference type="KEGG" id="mvd:AWU67_15230"/>
<dbReference type="InterPro" id="IPR005184">
    <property type="entry name" value="DUF306_Meta_HslJ"/>
</dbReference>
<dbReference type="Proteomes" id="UP000058305">
    <property type="component" value="Chromosome"/>
</dbReference>
<dbReference type="InterPro" id="IPR038670">
    <property type="entry name" value="HslJ-like_sf"/>
</dbReference>
<keyword evidence="1" id="KW-0732">Signal</keyword>
<feature type="signal peptide" evidence="1">
    <location>
        <begin position="1"/>
        <end position="20"/>
    </location>
</feature>
<accession>A0A109QXH7</accession>
<feature type="chain" id="PRO_5039125003" description="DUF306 domain-containing protein" evidence="1">
    <location>
        <begin position="21"/>
        <end position="144"/>
    </location>
</feature>
<evidence type="ECO:0000259" key="2">
    <source>
        <dbReference type="Pfam" id="PF03724"/>
    </source>
</evidence>
<evidence type="ECO:0000256" key="1">
    <source>
        <dbReference type="SAM" id="SignalP"/>
    </source>
</evidence>
<proteinExistence type="predicted"/>
<dbReference type="EMBL" id="CP014145">
    <property type="protein sequence ID" value="AMB59985.1"/>
    <property type="molecule type" value="Genomic_DNA"/>
</dbReference>
<gene>
    <name evidence="3" type="ORF">AWU67_15230</name>
</gene>